<feature type="compositionally biased region" description="Basic and acidic residues" evidence="4">
    <location>
        <begin position="11"/>
        <end position="22"/>
    </location>
</feature>
<dbReference type="GO" id="GO:0009395">
    <property type="term" value="P:phospholipid catabolic process"/>
    <property type="evidence" value="ECO:0007669"/>
    <property type="project" value="TreeGrafter"/>
</dbReference>
<dbReference type="AlphaFoldDB" id="A0A543PFQ2"/>
<dbReference type="EMBL" id="VFQE01000001">
    <property type="protein sequence ID" value="TQN42876.1"/>
    <property type="molecule type" value="Genomic_DNA"/>
</dbReference>
<dbReference type="GO" id="GO:0004630">
    <property type="term" value="F:phospholipase D activity"/>
    <property type="evidence" value="ECO:0007669"/>
    <property type="project" value="TreeGrafter"/>
</dbReference>
<evidence type="ECO:0000313" key="7">
    <source>
        <dbReference type="Proteomes" id="UP000319865"/>
    </source>
</evidence>
<evidence type="ECO:0000313" key="6">
    <source>
        <dbReference type="EMBL" id="TQN42876.1"/>
    </source>
</evidence>
<feature type="domain" description="PLD phosphodiesterase" evidence="5">
    <location>
        <begin position="201"/>
        <end position="228"/>
    </location>
</feature>
<evidence type="ECO:0000256" key="3">
    <source>
        <dbReference type="ARBA" id="ARBA00023098"/>
    </source>
</evidence>
<sequence length="567" mass="62640">MDPENGDGSAVDDRGTFEKPPDVLRGGQGVGSVRDDGHTAGVIGGGEATTQPDTDPAAAHPERRDGGDDGPSEQGAPLLIPGETCWRIERATRFAIFVDAAGYFATLKRAVLRAERRVLFIGWDFDPRIRLDPLDGCRPKDDRLGTVLERAVEQNPRLEIGVLQWDLGMLRALGRGLKPIVLLDRRTPDRLTFAVDTHHPVGGAHHQKIVIIDDCLAFAGGIDVTADRWDTSDHADGNPHRRRPAAGRAGGRLTGPWHDATSMMTGPAARAVAELARERWVSGTGERLEPLPEERECWPEDVEPLLTDVDVAISRTRPEHAGAPLVHEVELLWLATIAAARRSIYVESQYFASRRIAEAIAERLREPDGPDVVVLNPWTADGWLSEKAMGTARARVLEIVREADVHDRFRLYTPVTEQREHIYVHAKLTVVDDRLLRLGSSNLNNRSMGLDTECDLAIEAVEGRPGADRLAATIVGFRDGLLAEHLGCTPDDVAAAIADTGSLVQGIERLRRPTGRSLVPFEPPELDPVDRALAESEVMDAEKTPNRWRRVERFFARRRRPRNRVRS</sequence>
<dbReference type="Gene3D" id="3.30.870.10">
    <property type="entry name" value="Endonuclease Chain A"/>
    <property type="match status" value="2"/>
</dbReference>
<dbReference type="SMART" id="SM00155">
    <property type="entry name" value="PLDc"/>
    <property type="match status" value="2"/>
</dbReference>
<feature type="region of interest" description="Disordered" evidence="4">
    <location>
        <begin position="228"/>
        <end position="258"/>
    </location>
</feature>
<feature type="compositionally biased region" description="Low complexity" evidence="4">
    <location>
        <begin position="48"/>
        <end position="59"/>
    </location>
</feature>
<dbReference type="InterPro" id="IPR001736">
    <property type="entry name" value="PLipase_D/transphosphatidylase"/>
</dbReference>
<dbReference type="PROSITE" id="PS50035">
    <property type="entry name" value="PLD"/>
    <property type="match status" value="2"/>
</dbReference>
<name>A0A543PFQ2_9ACTN</name>
<comment type="caution">
    <text evidence="6">The sequence shown here is derived from an EMBL/GenBank/DDBJ whole genome shotgun (WGS) entry which is preliminary data.</text>
</comment>
<gene>
    <name evidence="6" type="ORF">FHU33_2286</name>
</gene>
<proteinExistence type="predicted"/>
<dbReference type="PANTHER" id="PTHR18896">
    <property type="entry name" value="PHOSPHOLIPASE D"/>
    <property type="match status" value="1"/>
</dbReference>
<dbReference type="Proteomes" id="UP000319865">
    <property type="component" value="Unassembled WGS sequence"/>
</dbReference>
<dbReference type="SUPFAM" id="SSF56024">
    <property type="entry name" value="Phospholipase D/nuclease"/>
    <property type="match status" value="2"/>
</dbReference>
<organism evidence="6 7">
    <name type="scientific">Blastococcus colisei</name>
    <dbReference type="NCBI Taxonomy" id="1564162"/>
    <lineage>
        <taxon>Bacteria</taxon>
        <taxon>Bacillati</taxon>
        <taxon>Actinomycetota</taxon>
        <taxon>Actinomycetes</taxon>
        <taxon>Geodermatophilales</taxon>
        <taxon>Geodermatophilaceae</taxon>
        <taxon>Blastococcus</taxon>
    </lineage>
</organism>
<dbReference type="InterPro" id="IPR015679">
    <property type="entry name" value="PLipase_D_fam"/>
</dbReference>
<feature type="compositionally biased region" description="Basic and acidic residues" evidence="4">
    <location>
        <begin position="228"/>
        <end position="239"/>
    </location>
</feature>
<accession>A0A543PFQ2</accession>
<evidence type="ECO:0000259" key="5">
    <source>
        <dbReference type="PROSITE" id="PS50035"/>
    </source>
</evidence>
<reference evidence="6 7" key="1">
    <citation type="submission" date="2019-06" db="EMBL/GenBank/DDBJ databases">
        <title>Sequencing the genomes of 1000 actinobacteria strains.</title>
        <authorList>
            <person name="Klenk H.-P."/>
        </authorList>
    </citation>
    <scope>NUCLEOTIDE SEQUENCE [LARGE SCALE GENOMIC DNA]</scope>
    <source>
        <strain evidence="6 7">DSM 46837</strain>
    </source>
</reference>
<keyword evidence="7" id="KW-1185">Reference proteome</keyword>
<dbReference type="Pfam" id="PF13091">
    <property type="entry name" value="PLDc_2"/>
    <property type="match status" value="1"/>
</dbReference>
<feature type="domain" description="PLD phosphodiesterase" evidence="5">
    <location>
        <begin position="420"/>
        <end position="447"/>
    </location>
</feature>
<keyword evidence="2" id="KW-0378">Hydrolase</keyword>
<feature type="region of interest" description="Disordered" evidence="4">
    <location>
        <begin position="1"/>
        <end position="80"/>
    </location>
</feature>
<dbReference type="InterPro" id="IPR025202">
    <property type="entry name" value="PLD-like_dom"/>
</dbReference>
<evidence type="ECO:0000256" key="2">
    <source>
        <dbReference type="ARBA" id="ARBA00022801"/>
    </source>
</evidence>
<dbReference type="CDD" id="cd09140">
    <property type="entry name" value="PLDc_vPLD1_2_like_bac_1"/>
    <property type="match status" value="1"/>
</dbReference>
<dbReference type="CDD" id="cd09143">
    <property type="entry name" value="PLDc_vPLD1_2_like_bac_2"/>
    <property type="match status" value="1"/>
</dbReference>
<keyword evidence="1" id="KW-0677">Repeat</keyword>
<evidence type="ECO:0000256" key="1">
    <source>
        <dbReference type="ARBA" id="ARBA00022737"/>
    </source>
</evidence>
<keyword evidence="3" id="KW-0443">Lipid metabolism</keyword>
<dbReference type="PANTHER" id="PTHR18896:SF60">
    <property type="entry name" value="PHOSPHOLIPASE D"/>
    <property type="match status" value="1"/>
</dbReference>
<dbReference type="GO" id="GO:0005886">
    <property type="term" value="C:plasma membrane"/>
    <property type="evidence" value="ECO:0007669"/>
    <property type="project" value="TreeGrafter"/>
</dbReference>
<protein>
    <submittedName>
        <fullName evidence="6">Phosphatidylserine/phosphatidylglycerophosphate/ cardiolipin synthase-like enzyme</fullName>
    </submittedName>
</protein>
<evidence type="ECO:0000256" key="4">
    <source>
        <dbReference type="SAM" id="MobiDB-lite"/>
    </source>
</evidence>